<dbReference type="InterPro" id="IPR016688">
    <property type="entry name" value="MscS-like_plants/fungi"/>
</dbReference>
<dbReference type="eggNOG" id="KOG4629">
    <property type="taxonomic scope" value="Eukaryota"/>
</dbReference>
<dbReference type="GO" id="GO:0008381">
    <property type="term" value="F:mechanosensitive monoatomic ion channel activity"/>
    <property type="evidence" value="ECO:0007669"/>
    <property type="project" value="TreeGrafter"/>
</dbReference>
<proteinExistence type="inferred from homology"/>
<gene>
    <name evidence="3" type="ORF">L484_002633</name>
</gene>
<reference evidence="4" key="1">
    <citation type="submission" date="2013-01" db="EMBL/GenBank/DDBJ databases">
        <title>Draft Genome Sequence of a Mulberry Tree, Morus notabilis C.K. Schneid.</title>
        <authorList>
            <person name="He N."/>
            <person name="Zhao S."/>
        </authorList>
    </citation>
    <scope>NUCLEOTIDE SEQUENCE</scope>
</reference>
<accession>W9SAU3</accession>
<evidence type="ECO:0000313" key="4">
    <source>
        <dbReference type="Proteomes" id="UP000030645"/>
    </source>
</evidence>
<protein>
    <submittedName>
        <fullName evidence="3">Uncharacterized protein</fullName>
    </submittedName>
</protein>
<dbReference type="GO" id="GO:0005886">
    <property type="term" value="C:plasma membrane"/>
    <property type="evidence" value="ECO:0007669"/>
    <property type="project" value="TreeGrafter"/>
</dbReference>
<keyword evidence="4" id="KW-1185">Reference proteome</keyword>
<dbReference type="EMBL" id="KE345898">
    <property type="protein sequence ID" value="EXC19952.1"/>
    <property type="molecule type" value="Genomic_DNA"/>
</dbReference>
<dbReference type="PANTHER" id="PTHR31618">
    <property type="entry name" value="MECHANOSENSITIVE ION CHANNEL PROTEIN 5"/>
    <property type="match status" value="1"/>
</dbReference>
<dbReference type="AlphaFoldDB" id="W9SAU3"/>
<name>W9SAU3_9ROSA</name>
<comment type="subcellular location">
    <subcellularLocation>
        <location evidence="1">Membrane</location>
        <topology evidence="1">Multi-pass membrane protein</topology>
    </subcellularLocation>
</comment>
<dbReference type="PANTHER" id="PTHR31618:SF1">
    <property type="entry name" value="EF-HAND DOMAIN-CONTAINING PROTEIN"/>
    <property type="match status" value="1"/>
</dbReference>
<dbReference type="GO" id="GO:0006820">
    <property type="term" value="P:monoatomic anion transport"/>
    <property type="evidence" value="ECO:0007669"/>
    <property type="project" value="TreeGrafter"/>
</dbReference>
<organism evidence="3 4">
    <name type="scientific">Morus notabilis</name>
    <dbReference type="NCBI Taxonomy" id="981085"/>
    <lineage>
        <taxon>Eukaryota</taxon>
        <taxon>Viridiplantae</taxon>
        <taxon>Streptophyta</taxon>
        <taxon>Embryophyta</taxon>
        <taxon>Tracheophyta</taxon>
        <taxon>Spermatophyta</taxon>
        <taxon>Magnoliopsida</taxon>
        <taxon>eudicotyledons</taxon>
        <taxon>Gunneridae</taxon>
        <taxon>Pentapetalae</taxon>
        <taxon>rosids</taxon>
        <taxon>fabids</taxon>
        <taxon>Rosales</taxon>
        <taxon>Moraceae</taxon>
        <taxon>Moreae</taxon>
        <taxon>Morus</taxon>
    </lineage>
</organism>
<dbReference type="STRING" id="981085.W9SAU3"/>
<comment type="similarity">
    <text evidence="2">Belongs to the MscS (TC 1.A.23) family.</text>
</comment>
<sequence length="139" mass="16278">MGDAIDFCVHISTPIEKIATIKERIKSNFGGAVAAIKFSYIQSRSDHWHPDPILIMKDVEDLNKLRFSVWLTHRMNHQNIGERWTRRALLVEEMIKVFRELDIEYRMLPLDVNVRSLPSCNSDDSPSTSMWELILRPRK</sequence>
<evidence type="ECO:0000313" key="3">
    <source>
        <dbReference type="EMBL" id="EXC19952.1"/>
    </source>
</evidence>
<evidence type="ECO:0000256" key="1">
    <source>
        <dbReference type="ARBA" id="ARBA00004141"/>
    </source>
</evidence>
<dbReference type="Proteomes" id="UP000030645">
    <property type="component" value="Unassembled WGS sequence"/>
</dbReference>
<evidence type="ECO:0000256" key="2">
    <source>
        <dbReference type="ARBA" id="ARBA00008017"/>
    </source>
</evidence>